<evidence type="ECO:0008006" key="4">
    <source>
        <dbReference type="Google" id="ProtNLM"/>
    </source>
</evidence>
<evidence type="ECO:0000313" key="2">
    <source>
        <dbReference type="EMBL" id="KEQ98804.1"/>
    </source>
</evidence>
<evidence type="ECO:0000313" key="3">
    <source>
        <dbReference type="Proteomes" id="UP000030641"/>
    </source>
</evidence>
<proteinExistence type="predicted"/>
<dbReference type="OMA" id="ARMFATR"/>
<protein>
    <recommendedName>
        <fullName evidence="4">Pentatricopeptide repeat domain-containing protein</fullName>
    </recommendedName>
</protein>
<dbReference type="AlphaFoldDB" id="A0A074YRL6"/>
<dbReference type="OrthoDB" id="5366531at2759"/>
<accession>A0A074YRL6</accession>
<dbReference type="EMBL" id="KL584751">
    <property type="protein sequence ID" value="KEQ98804.1"/>
    <property type="molecule type" value="Genomic_DNA"/>
</dbReference>
<dbReference type="RefSeq" id="XP_013347304.1">
    <property type="nucleotide sequence ID" value="XM_013491850.1"/>
</dbReference>
<gene>
    <name evidence="2" type="ORF">AUEXF2481DRAFT_26056</name>
</gene>
<dbReference type="HOGENOM" id="CLU_007655_0_1_1"/>
<keyword evidence="3" id="KW-1185">Reference proteome</keyword>
<dbReference type="GeneID" id="25363142"/>
<evidence type="ECO:0000256" key="1">
    <source>
        <dbReference type="SAM" id="MobiDB-lite"/>
    </source>
</evidence>
<dbReference type="InParanoid" id="A0A074YRL6"/>
<reference evidence="2 3" key="1">
    <citation type="journal article" date="2014" name="BMC Genomics">
        <title>Genome sequencing of four Aureobasidium pullulans varieties: biotechnological potential, stress tolerance, and description of new species.</title>
        <authorList>
            <person name="Gostin Ar C."/>
            <person name="Ohm R.A."/>
            <person name="Kogej T."/>
            <person name="Sonjak S."/>
            <person name="Turk M."/>
            <person name="Zajc J."/>
            <person name="Zalar P."/>
            <person name="Grube M."/>
            <person name="Sun H."/>
            <person name="Han J."/>
            <person name="Sharma A."/>
            <person name="Chiniquy J."/>
            <person name="Ngan C.Y."/>
            <person name="Lipzen A."/>
            <person name="Barry K."/>
            <person name="Grigoriev I.V."/>
            <person name="Gunde-Cimerman N."/>
        </authorList>
    </citation>
    <scope>NUCLEOTIDE SEQUENCE [LARGE SCALE GENOMIC DNA]</scope>
    <source>
        <strain evidence="2 3">EXF-2481</strain>
    </source>
</reference>
<feature type="region of interest" description="Disordered" evidence="1">
    <location>
        <begin position="721"/>
        <end position="744"/>
    </location>
</feature>
<sequence length="790" mass="89559">MPLGVSALHRGLARPSALASHTVNSTSIARSPLSPCLIRPYAVVCPQKRLPAATSVATADHVRQELENAHKGNHSVLTNHATKSGLPHLERKNFLARLTPCAPLFDRLQASSDAFSAFRYEADVSNRLGTQKPVETRLVEQPQYSQNINLWLELLRFRLRLDGQQGVTDIVQAIVHRRVVLPLHGPQVDQLWSTLLWSAVKYPQVLRCLYPYLVETLPRSGLLDIDLYRRLVAPFLRQNPMFAFKWHKSMQVDRLLPPDFVSVLAQLLQDVHFSTHKPRALEAFRKIYTSAKVGHAYDDCMLSMCRLFDFDDAVAMHTFFLQHGDYPSSAMRSMPVIAHLDEQSWLAKSNMKESARVRFEGQIREARHDFELLRPVESAVSRAETTLLSFTRENMSSIVGDVHNIKEKELNDSFCARLFATTAFSTDLIITGLRMLGLKLLGNLALREIAARVRDPAEYIATVDAIQRAGISVVDSVFSRALKSFASQPDKYPSYNFLLMSDQHPTAYENRALQKKLFASFLDSGDHSQTNAILDILTLGKPEPENYHANLILQTYARRGQRASILQILHEMRLHRIPVSDPSLHIIQWTALRPRSRSKRPITQRHQEYKDDLDFTANVFLETMRTGQLFNPSRWHEVLKRYGMENRLPALERLSVWLSLWYSGRLEKDAVLHGRVLSNEGDVVKDSKIVRYTGGPHPLAVLFTPHILRAMVAWGFKSEVSSPVSTTSPKPDSSADSLARPQGSETELVADWTRGLVLVSKLEDFGVNLEHTRLRREGSQQFRSTDGPER</sequence>
<organism evidence="2 3">
    <name type="scientific">Aureobasidium subglaciale (strain EXF-2481)</name>
    <name type="common">Aureobasidium pullulans var. subglaciale</name>
    <dbReference type="NCBI Taxonomy" id="1043005"/>
    <lineage>
        <taxon>Eukaryota</taxon>
        <taxon>Fungi</taxon>
        <taxon>Dikarya</taxon>
        <taxon>Ascomycota</taxon>
        <taxon>Pezizomycotina</taxon>
        <taxon>Dothideomycetes</taxon>
        <taxon>Dothideomycetidae</taxon>
        <taxon>Dothideales</taxon>
        <taxon>Saccotheciaceae</taxon>
        <taxon>Aureobasidium</taxon>
    </lineage>
</organism>
<feature type="compositionally biased region" description="Low complexity" evidence="1">
    <location>
        <begin position="721"/>
        <end position="734"/>
    </location>
</feature>
<dbReference type="STRING" id="1043005.A0A074YRL6"/>
<name>A0A074YRL6_AURSE</name>
<dbReference type="Proteomes" id="UP000030641">
    <property type="component" value="Unassembled WGS sequence"/>
</dbReference>